<dbReference type="PANTHER" id="PTHR48182:SF2">
    <property type="entry name" value="PROTEIN SERAC1"/>
    <property type="match status" value="1"/>
</dbReference>
<keyword evidence="7" id="KW-0472">Membrane</keyword>
<dbReference type="InterPro" id="IPR007751">
    <property type="entry name" value="DUF676_lipase-like"/>
</dbReference>
<dbReference type="InterPro" id="IPR029058">
    <property type="entry name" value="AB_hydrolase_fold"/>
</dbReference>
<dbReference type="InterPro" id="IPR052374">
    <property type="entry name" value="SERAC1"/>
</dbReference>
<keyword evidence="10" id="KW-1185">Reference proteome</keyword>
<name>A0AAD4CDI1_ASPNN</name>
<dbReference type="Proteomes" id="UP001194746">
    <property type="component" value="Unassembled WGS sequence"/>
</dbReference>
<feature type="domain" description="DUF676" evidence="8">
    <location>
        <begin position="17"/>
        <end position="144"/>
    </location>
</feature>
<evidence type="ECO:0000256" key="2">
    <source>
        <dbReference type="ARBA" id="ARBA00004240"/>
    </source>
</evidence>
<dbReference type="GO" id="GO:0005739">
    <property type="term" value="C:mitochondrion"/>
    <property type="evidence" value="ECO:0007669"/>
    <property type="project" value="UniProtKB-SubCell"/>
</dbReference>
<accession>A0AAD4CDI1</accession>
<dbReference type="Gene3D" id="3.40.50.1820">
    <property type="entry name" value="alpha/beta hydrolase"/>
    <property type="match status" value="1"/>
</dbReference>
<reference evidence="9" key="2">
    <citation type="submission" date="2020-02" db="EMBL/GenBank/DDBJ databases">
        <authorList>
            <person name="Gilchrist C.L.M."/>
            <person name="Chooi Y.-H."/>
        </authorList>
    </citation>
    <scope>NUCLEOTIDE SEQUENCE</scope>
    <source>
        <strain evidence="9">MST-FP2251</strain>
    </source>
</reference>
<comment type="caution">
    <text evidence="9">The sequence shown here is derived from an EMBL/GenBank/DDBJ whole genome shotgun (WGS) entry which is preliminary data.</text>
</comment>
<sequence>MYGLLILNDPSQAVIDIVFVHGLHGGRTKTWTKDDVLWPEELLPGDVPSARILTYGYDANVAHFWSRPADNKIDTFSNAFFSQLTNNRSEVDATNRPIIFVAHSLGGIVVANAIVDAATNSYGELSSCIRGIIFLGTPHKGSNKAKWADQARKFMTFFKSTNSELLKDLDEKSEKLAKIGDSFPTLLINRGKQSDTRIEIVCFYEGQPTVSGMIVDEDSATLPGYDKILLDANHSEMCKFASSTDSMYRQVVGYLIKWVKDFSKPIERQKEGGRNAYFHGTNYGLQQYSNTGTQTNNFGVR</sequence>
<evidence type="ECO:0000256" key="7">
    <source>
        <dbReference type="ARBA" id="ARBA00023136"/>
    </source>
</evidence>
<evidence type="ECO:0000313" key="10">
    <source>
        <dbReference type="Proteomes" id="UP001194746"/>
    </source>
</evidence>
<reference evidence="9" key="1">
    <citation type="journal article" date="2019" name="Beilstein J. Org. Chem.">
        <title>Nanangenines: drimane sesquiterpenoids as the dominant metabolite cohort of a novel Australian fungus, Aspergillus nanangensis.</title>
        <authorList>
            <person name="Lacey H.J."/>
            <person name="Gilchrist C.L.M."/>
            <person name="Crombie A."/>
            <person name="Kalaitzis J.A."/>
            <person name="Vuong D."/>
            <person name="Rutledge P.J."/>
            <person name="Turner P."/>
            <person name="Pitt J.I."/>
            <person name="Lacey E."/>
            <person name="Chooi Y.H."/>
            <person name="Piggott A.M."/>
        </authorList>
    </citation>
    <scope>NUCLEOTIDE SEQUENCE</scope>
    <source>
        <strain evidence="9">MST-FP2251</strain>
    </source>
</reference>
<dbReference type="GO" id="GO:0005783">
    <property type="term" value="C:endoplasmic reticulum"/>
    <property type="evidence" value="ECO:0007669"/>
    <property type="project" value="UniProtKB-SubCell"/>
</dbReference>
<proteinExistence type="inferred from homology"/>
<dbReference type="SUPFAM" id="SSF53474">
    <property type="entry name" value="alpha/beta-Hydrolases"/>
    <property type="match status" value="1"/>
</dbReference>
<comment type="similarity">
    <text evidence="4">Belongs to the putative lipase ROG1 family.</text>
</comment>
<evidence type="ECO:0000256" key="5">
    <source>
        <dbReference type="ARBA" id="ARBA00022824"/>
    </source>
</evidence>
<comment type="subcellular location">
    <subcellularLocation>
        <location evidence="2">Endoplasmic reticulum</location>
    </subcellularLocation>
    <subcellularLocation>
        <location evidence="3">Membrane</location>
    </subcellularLocation>
    <subcellularLocation>
        <location evidence="1">Mitochondrion</location>
    </subcellularLocation>
</comment>
<evidence type="ECO:0000259" key="8">
    <source>
        <dbReference type="Pfam" id="PF05057"/>
    </source>
</evidence>
<keyword evidence="6" id="KW-0496">Mitochondrion</keyword>
<evidence type="ECO:0000256" key="6">
    <source>
        <dbReference type="ARBA" id="ARBA00023128"/>
    </source>
</evidence>
<keyword evidence="5" id="KW-0256">Endoplasmic reticulum</keyword>
<dbReference type="PANTHER" id="PTHR48182">
    <property type="entry name" value="PROTEIN SERAC1"/>
    <property type="match status" value="1"/>
</dbReference>
<dbReference type="GO" id="GO:0016020">
    <property type="term" value="C:membrane"/>
    <property type="evidence" value="ECO:0007669"/>
    <property type="project" value="UniProtKB-SubCell"/>
</dbReference>
<protein>
    <recommendedName>
        <fullName evidence="8">DUF676 domain-containing protein</fullName>
    </recommendedName>
</protein>
<evidence type="ECO:0000256" key="1">
    <source>
        <dbReference type="ARBA" id="ARBA00004173"/>
    </source>
</evidence>
<dbReference type="EMBL" id="VCAU01000121">
    <property type="protein sequence ID" value="KAF9884479.1"/>
    <property type="molecule type" value="Genomic_DNA"/>
</dbReference>
<dbReference type="Pfam" id="PF05057">
    <property type="entry name" value="DUF676"/>
    <property type="match status" value="1"/>
</dbReference>
<evidence type="ECO:0000256" key="4">
    <source>
        <dbReference type="ARBA" id="ARBA00007920"/>
    </source>
</evidence>
<evidence type="ECO:0000313" key="9">
    <source>
        <dbReference type="EMBL" id="KAF9884479.1"/>
    </source>
</evidence>
<organism evidence="9 10">
    <name type="scientific">Aspergillus nanangensis</name>
    <dbReference type="NCBI Taxonomy" id="2582783"/>
    <lineage>
        <taxon>Eukaryota</taxon>
        <taxon>Fungi</taxon>
        <taxon>Dikarya</taxon>
        <taxon>Ascomycota</taxon>
        <taxon>Pezizomycotina</taxon>
        <taxon>Eurotiomycetes</taxon>
        <taxon>Eurotiomycetidae</taxon>
        <taxon>Eurotiales</taxon>
        <taxon>Aspergillaceae</taxon>
        <taxon>Aspergillus</taxon>
        <taxon>Aspergillus subgen. Circumdati</taxon>
    </lineage>
</organism>
<gene>
    <name evidence="9" type="ORF">FE257_001740</name>
</gene>
<evidence type="ECO:0000256" key="3">
    <source>
        <dbReference type="ARBA" id="ARBA00004370"/>
    </source>
</evidence>
<dbReference type="AlphaFoldDB" id="A0AAD4CDI1"/>